<proteinExistence type="predicted"/>
<keyword evidence="3" id="KW-1185">Reference proteome</keyword>
<accession>A0A2A7MPC6</accession>
<evidence type="ECO:0000313" key="3">
    <source>
        <dbReference type="Proteomes" id="UP000220914"/>
    </source>
</evidence>
<dbReference type="AlphaFoldDB" id="A0A2A7MPC6"/>
<dbReference type="Proteomes" id="UP000220914">
    <property type="component" value="Unassembled WGS sequence"/>
</dbReference>
<name>A0A2A7MPC6_MYCAG</name>
<reference evidence="2 3" key="1">
    <citation type="submission" date="2017-10" db="EMBL/GenBank/DDBJ databases">
        <title>The new phylogeny of genus Mycobacterium.</title>
        <authorList>
            <person name="Tortoli E."/>
            <person name="Trovato A."/>
            <person name="Cirillo D.M."/>
        </authorList>
    </citation>
    <scope>NUCLEOTIDE SEQUENCE [LARGE SCALE GENOMIC DNA]</scope>
    <source>
        <strain evidence="2 3">CCUG37673</strain>
    </source>
</reference>
<feature type="compositionally biased region" description="Polar residues" evidence="1">
    <location>
        <begin position="1"/>
        <end position="10"/>
    </location>
</feature>
<comment type="caution">
    <text evidence="2">The sequence shown here is derived from an EMBL/GenBank/DDBJ whole genome shotgun (WGS) entry which is preliminary data.</text>
</comment>
<organism evidence="2 3">
    <name type="scientific">Mycolicibacterium agri</name>
    <name type="common">Mycobacterium agri</name>
    <dbReference type="NCBI Taxonomy" id="36811"/>
    <lineage>
        <taxon>Bacteria</taxon>
        <taxon>Bacillati</taxon>
        <taxon>Actinomycetota</taxon>
        <taxon>Actinomycetes</taxon>
        <taxon>Mycobacteriales</taxon>
        <taxon>Mycobacteriaceae</taxon>
        <taxon>Mycolicibacterium</taxon>
    </lineage>
</organism>
<sequence>MTDATTQSTDRPGAGPGTSEARDVIQTGLDRAVETGLLAMAVGRLAGGAASRVTPSGTARFFGAAAERSPELDYVVRVCGIRAMALGLGYLSTTDDARRRWQQLALLCDISDTVAGIGDLVRGKVPRSTALGATLRAGIFAAIGAAGVAHDRGTVPRAIDAPPPTHHAEVLPK</sequence>
<evidence type="ECO:0000313" key="2">
    <source>
        <dbReference type="EMBL" id="PEG32978.1"/>
    </source>
</evidence>
<protein>
    <submittedName>
        <fullName evidence="2">Uncharacterized protein</fullName>
    </submittedName>
</protein>
<feature type="region of interest" description="Disordered" evidence="1">
    <location>
        <begin position="1"/>
        <end position="21"/>
    </location>
</feature>
<dbReference type="OrthoDB" id="4773974at2"/>
<gene>
    <name evidence="2" type="ORF">CQY20_33320</name>
</gene>
<dbReference type="EMBL" id="PDCP01000171">
    <property type="protein sequence ID" value="PEG32978.1"/>
    <property type="molecule type" value="Genomic_DNA"/>
</dbReference>
<evidence type="ECO:0000256" key="1">
    <source>
        <dbReference type="SAM" id="MobiDB-lite"/>
    </source>
</evidence>
<dbReference type="RefSeq" id="WP_097945550.1">
    <property type="nucleotide sequence ID" value="NZ_PDCP01000171.1"/>
</dbReference>